<dbReference type="SUPFAM" id="SSF58026">
    <property type="entry name" value="Delta-sleep-inducing peptide immunoreactive peptide"/>
    <property type="match status" value="1"/>
</dbReference>
<comment type="similarity">
    <text evidence="1">Belongs to the TSC-22/Dip/Bun family.</text>
</comment>
<dbReference type="PANTHER" id="PTHR46894:SF1">
    <property type="entry name" value="TSC22 DOMAIN FAMILY PROTEIN 2"/>
    <property type="match status" value="1"/>
</dbReference>
<name>A0A8C8C6A0_ONCTS</name>
<dbReference type="FunFam" id="1.20.5.490:FF:000002">
    <property type="entry name" value="TSC22 domain family, member 1"/>
    <property type="match status" value="1"/>
</dbReference>
<dbReference type="Proteomes" id="UP000694402">
    <property type="component" value="Unassembled WGS sequence"/>
</dbReference>
<feature type="region of interest" description="Disordered" evidence="3">
    <location>
        <begin position="778"/>
        <end position="804"/>
    </location>
</feature>
<evidence type="ECO:0000313" key="4">
    <source>
        <dbReference type="Ensembl" id="ENSOTSP00005007465.1"/>
    </source>
</evidence>
<reference evidence="4" key="2">
    <citation type="submission" date="2025-09" db="UniProtKB">
        <authorList>
            <consortium name="Ensembl"/>
        </authorList>
    </citation>
    <scope>IDENTIFICATION</scope>
</reference>
<accession>A0A8C8C6A0</accession>
<feature type="compositionally biased region" description="Low complexity" evidence="3">
    <location>
        <begin position="19"/>
        <end position="28"/>
    </location>
</feature>
<sequence length="804" mass="84694">MSKMPAKKKSCFQITSVTQAQVAASSATDDTESLDDPDESRTEDVSSEIFDMSRADYEPEVCDRSSSEETLNHVGEQEAPGVIPQVGQLPAMSGPPNEGFAIRKVGVAGSHVSQQTLGTGSSSCLPTISQSRLVQQPAPVTSGVATNVSVSTSQPVVTSSTPTSTMSTTSCSSRFRVIKLDHGTGEPFRRGRWTCTEFYEKDSEGNTVVNRTADNIRHANALDPSADRDSGLGLTGGSVVAPATLSGQGLDSIVDAAALSASHIHPVDTLLLLQQQQQQQLHHQNYNMGQPGTASANAFPTNKPVAVSVQQPALGTIQPAAPQNLLVGFNCLPQTGIHIQKSHSVPPAAQTQPLAYPLQQQQPILQNLPLGHHLSNQPPGLPQNQVDYYQHHQPVMEAVVSAGQTLSMTSLSVGQPMGQGPSPVMTPADGVPMQGQVGELAAAEGGVPLPLSQPAPGLMGAGIGGVGASMLLGRASTLQQPVGQYAPTGMPQPLGLHSMHPSAQNVPTAVVAVTTSIAGMPTTVSSASNTAAAVPATMSNLTAFLLPGQQARNGGGVQDLLAAGFDQVEEGSRKVEGLAAAQPPAIAEKNLMKTPEGLHQADNPSVNSLFGIPIQMDWDEDRNPSIAFYQAFQSGSRLRAHSDSASGASVVAIDNKIEQAMDLVKSHLMYAVREEVEVLKEQIKELFERNSMLERENAVLKSLANSDQLSQLSVRPADTNSSCSTTPQQGVGQGQPQLQLQAPPQAQLQTQPPLQAQSQQLQTQPQVLLQLQSQQLQPLSQPQLQLDTSQPLPSQQPQPNFNSV</sequence>
<dbReference type="AlphaFoldDB" id="A0A8C8C6A0"/>
<dbReference type="InterPro" id="IPR000580">
    <property type="entry name" value="TSC22/Bun"/>
</dbReference>
<evidence type="ECO:0000313" key="5">
    <source>
        <dbReference type="Proteomes" id="UP000694402"/>
    </source>
</evidence>
<dbReference type="GO" id="GO:0006357">
    <property type="term" value="P:regulation of transcription by RNA polymerase II"/>
    <property type="evidence" value="ECO:0007669"/>
    <property type="project" value="InterPro"/>
</dbReference>
<evidence type="ECO:0008006" key="6">
    <source>
        <dbReference type="Google" id="ProtNLM"/>
    </source>
</evidence>
<evidence type="ECO:0000256" key="3">
    <source>
        <dbReference type="SAM" id="MobiDB-lite"/>
    </source>
</evidence>
<feature type="compositionally biased region" description="Basic and acidic residues" evidence="3">
    <location>
        <begin position="51"/>
        <end position="71"/>
    </location>
</feature>
<organism evidence="4 5">
    <name type="scientific">Oncorhynchus tshawytscha</name>
    <name type="common">Chinook salmon</name>
    <name type="synonym">Salmo tshawytscha</name>
    <dbReference type="NCBI Taxonomy" id="74940"/>
    <lineage>
        <taxon>Eukaryota</taxon>
        <taxon>Metazoa</taxon>
        <taxon>Chordata</taxon>
        <taxon>Craniata</taxon>
        <taxon>Vertebrata</taxon>
        <taxon>Euteleostomi</taxon>
        <taxon>Actinopterygii</taxon>
        <taxon>Neopterygii</taxon>
        <taxon>Teleostei</taxon>
        <taxon>Protacanthopterygii</taxon>
        <taxon>Salmoniformes</taxon>
        <taxon>Salmonidae</taxon>
        <taxon>Salmoninae</taxon>
        <taxon>Oncorhynchus</taxon>
    </lineage>
</organism>
<dbReference type="PROSITE" id="PS01289">
    <property type="entry name" value="TSC22"/>
    <property type="match status" value="1"/>
</dbReference>
<feature type="coiled-coil region" evidence="2">
    <location>
        <begin position="669"/>
        <end position="703"/>
    </location>
</feature>
<gene>
    <name evidence="4" type="primary">TSC22D2</name>
</gene>
<dbReference type="Ensembl" id="ENSOTST00005008238.2">
    <property type="protein sequence ID" value="ENSOTSP00005007465.1"/>
    <property type="gene ID" value="ENSOTSG00005004174.2"/>
</dbReference>
<feature type="region of interest" description="Disordered" evidence="3">
    <location>
        <begin position="19"/>
        <end position="72"/>
    </location>
</feature>
<evidence type="ECO:0000256" key="1">
    <source>
        <dbReference type="ARBA" id="ARBA00007908"/>
    </source>
</evidence>
<dbReference type="GeneTree" id="ENSGT00940000160465"/>
<feature type="compositionally biased region" description="Low complexity" evidence="3">
    <location>
        <begin position="727"/>
        <end position="759"/>
    </location>
</feature>
<keyword evidence="2" id="KW-0175">Coiled coil</keyword>
<reference evidence="4" key="1">
    <citation type="submission" date="2025-08" db="UniProtKB">
        <authorList>
            <consortium name="Ensembl"/>
        </authorList>
    </citation>
    <scope>IDENTIFICATION</scope>
</reference>
<dbReference type="InterPro" id="IPR047862">
    <property type="entry name" value="TSC22/BUN_CS"/>
</dbReference>
<feature type="compositionally biased region" description="Polar residues" evidence="3">
    <location>
        <begin position="711"/>
        <end position="726"/>
    </location>
</feature>
<proteinExistence type="inferred from homology"/>
<protein>
    <recommendedName>
        <fullName evidence="6">TSC22 domain family protein 2</fullName>
    </recommendedName>
</protein>
<dbReference type="InterPro" id="IPR053049">
    <property type="entry name" value="TSC22_domain_protein_2"/>
</dbReference>
<dbReference type="Gene3D" id="1.20.5.490">
    <property type="entry name" value="Single helix bin"/>
    <property type="match status" value="1"/>
</dbReference>
<feature type="compositionally biased region" description="Acidic residues" evidence="3">
    <location>
        <begin position="29"/>
        <end position="38"/>
    </location>
</feature>
<feature type="region of interest" description="Disordered" evidence="3">
    <location>
        <begin position="711"/>
        <end position="759"/>
    </location>
</feature>
<evidence type="ECO:0000256" key="2">
    <source>
        <dbReference type="SAM" id="Coils"/>
    </source>
</evidence>
<dbReference type="PANTHER" id="PTHR46894">
    <property type="entry name" value="TSC22 DOMAIN FAMILY PROTEIN 2"/>
    <property type="match status" value="1"/>
</dbReference>
<dbReference type="Pfam" id="PF01166">
    <property type="entry name" value="TSC22"/>
    <property type="match status" value="1"/>
</dbReference>
<keyword evidence="5" id="KW-1185">Reference proteome</keyword>